<sequence length="1392" mass="160091">MKLLVEIPNSTPKGKAGKMKRAQSAEDLKGRKSFSRPKYKGRQSLQKFPVTRKQKTRQWSPKQKMNFNEDEDYYPRHPHTTCLTVLPTSKPNSGESDCEDSCGAPESNSPFPSLPPIEKRLPEWENLRSKLENVARDSEKDTIAIPSKNAGGYVTIADQTYKFGDTLWLYLQSYFANRQMESPYLQRSITTQSTVILRLRQEKRRILADIQNFKLELKPEDETDINWLHAVYHPIVIENIQSSAGKVNNLLQKFEEFRELFPTFRAMIETEKDYTVEVNTRIGLLYMWHNTINDLFSKIKSIREYFDFITGYRKHSSFSIGYGSMHSPQSPPTNLVNTNIVWPKASENELTPSSENQSSETLTPTPTTTNSLDTEVFSDSISQMYADVVGRSLRLRGMSVVLEKIKSITEKTLAKTLITLQTPKLYAQAAATNNEMTIFKNFSAQEKKEITELTVHHRLFKEMNLPNFYHHFAFITRIPVDLVHHWLKMRSEKVSCAHWDLLTLNTLIEDSDDCLSAAIGVKKEYMNYVWKTTSNAIEQQNYLENFDSKLDIVFQNYLSYIRHWAQAATHNNDVELEWCERVIVTMKSEWERVKVHSASVSRGEASAAQLFCRVGKDLLNRIVLSYLDEKMFSAGKELEYDFQEFEGEAGLINGIGMEDEEEDESFYSSVFVFCRDIREMIRHLRERALKCINFIKILSCDLEICSKYGITDDTIGDDLLKRLLDTGHVMVKFSNYPDAPFQVFCTLDVVNKPEYIDTLLNTTCSKIETMTAENNEETNYLVLIPTEKISKKLLQQMNSRCASMSLSLKTKTTLQLYINAQEDIYLISEKRKFLEECRRRFERHAKDYFENERLVLRDEYCSCNEQIAILVSELKEVALKASNEIWNCPKNLEELILMKNEDPSGKRSGKTLADLSEKEASTLKATLKQAFNAAFEFDRELTRIVSLPKHTEFAERSVENACAWADFVIESVNAGHRITSRWAAIPLACLQFLTTDKVVAYLKPESFEKLMSKLNTCLDCIRSPTIKESRSDTSFRKISENSSDKFSPLITSPLSTKKVTVHERIQESIGYLEEDRQNYLEETRKVGRVIETKDGTSEHHFLRSKRAPFEWQRLENKILGAGSFGTCYLVMNLSNNCLMAMKQIKVSRDQSDNLRSLVDEVEIFRQLDHPNLVRYYGIEVHKEELLIFMEYCSEGTLARVCREGLELSCVRRYTHFLLQAVDYLHRKQIVHRDIKPANVFLTQKDILKLGDFGCSFRIRDPTTRVGEIVTYVGTTNYQAPELQTNTLSVAEIASGGSKASGYGRAVDIWAVGCVVLEMLTGKRPYYHLTHELQVVYQLGSGIPPPFTPEITNDPMIFGFLKRCFKVDPKLRATSLELLQDTFANIDATKIDQ</sequence>
<dbReference type="Proteomes" id="UP000887580">
    <property type="component" value="Unplaced"/>
</dbReference>
<dbReference type="WBParaSite" id="PS1159_v2.g13325.t1">
    <property type="protein sequence ID" value="PS1159_v2.g13325.t1"/>
    <property type="gene ID" value="PS1159_v2.g13325"/>
</dbReference>
<name>A0AC35F5T0_9BILA</name>
<accession>A0AC35F5T0</accession>
<organism evidence="1 2">
    <name type="scientific">Panagrolaimus sp. PS1159</name>
    <dbReference type="NCBI Taxonomy" id="55785"/>
    <lineage>
        <taxon>Eukaryota</taxon>
        <taxon>Metazoa</taxon>
        <taxon>Ecdysozoa</taxon>
        <taxon>Nematoda</taxon>
        <taxon>Chromadorea</taxon>
        <taxon>Rhabditida</taxon>
        <taxon>Tylenchina</taxon>
        <taxon>Panagrolaimomorpha</taxon>
        <taxon>Panagrolaimoidea</taxon>
        <taxon>Panagrolaimidae</taxon>
        <taxon>Panagrolaimus</taxon>
    </lineage>
</organism>
<evidence type="ECO:0000313" key="2">
    <source>
        <dbReference type="WBParaSite" id="PS1159_v2.g13325.t1"/>
    </source>
</evidence>
<evidence type="ECO:0000313" key="1">
    <source>
        <dbReference type="Proteomes" id="UP000887580"/>
    </source>
</evidence>
<protein>
    <submittedName>
        <fullName evidence="2">Protein kinase domain-containing protein</fullName>
    </submittedName>
</protein>
<proteinExistence type="predicted"/>
<reference evidence="2" key="1">
    <citation type="submission" date="2022-11" db="UniProtKB">
        <authorList>
            <consortium name="WormBaseParasite"/>
        </authorList>
    </citation>
    <scope>IDENTIFICATION</scope>
</reference>